<proteinExistence type="predicted"/>
<accession>A0ABY4QWJ6</accession>
<evidence type="ECO:0000313" key="2">
    <source>
        <dbReference type="Proteomes" id="UP001056336"/>
    </source>
</evidence>
<name>A0ABY4QWJ6_9ACTN</name>
<organism evidence="1 2">
    <name type="scientific">Jatrophihabitans telluris</name>
    <dbReference type="NCBI Taxonomy" id="2038343"/>
    <lineage>
        <taxon>Bacteria</taxon>
        <taxon>Bacillati</taxon>
        <taxon>Actinomycetota</taxon>
        <taxon>Actinomycetes</taxon>
        <taxon>Jatrophihabitantales</taxon>
        <taxon>Jatrophihabitantaceae</taxon>
        <taxon>Jatrophihabitans</taxon>
    </lineage>
</organism>
<reference evidence="1" key="1">
    <citation type="journal article" date="2018" name="Int. J. Syst. Evol. Microbiol.">
        <title>Jatrophihabitans telluris sp. nov., isolated from sediment soil of lava forest wetlands and the emended description of the genus Jatrophihabitans.</title>
        <authorList>
            <person name="Lee K.C."/>
            <person name="Suh M.K."/>
            <person name="Eom M.K."/>
            <person name="Kim K.K."/>
            <person name="Kim J.S."/>
            <person name="Kim D.S."/>
            <person name="Ko S.H."/>
            <person name="Shin Y.K."/>
            <person name="Lee J.S."/>
        </authorList>
    </citation>
    <scope>NUCLEOTIDE SEQUENCE</scope>
    <source>
        <strain evidence="1">N237</strain>
    </source>
</reference>
<protein>
    <submittedName>
        <fullName evidence="1">Uncharacterized protein</fullName>
    </submittedName>
</protein>
<gene>
    <name evidence="1" type="ORF">M6D93_12820</name>
</gene>
<dbReference type="Proteomes" id="UP001056336">
    <property type="component" value="Chromosome"/>
</dbReference>
<dbReference type="RefSeq" id="WP_249769642.1">
    <property type="nucleotide sequence ID" value="NZ_CP097332.1"/>
</dbReference>
<evidence type="ECO:0000313" key="1">
    <source>
        <dbReference type="EMBL" id="UQX87181.1"/>
    </source>
</evidence>
<keyword evidence="2" id="KW-1185">Reference proteome</keyword>
<sequence length="214" mass="21164">MQLAILLVLVVALGFLVLGLIGGSTPLVVASVVASAVAIIAVVRARRARAEAPVGADAPARSHAAGAADLPAASESVAATVATTIGGGKHSAARLGTARQIAEAAPAAAAGVVETAPAAPAGVADVAVVSPATVPAAAAEAPEPEPAMADTEAPLRRHGDDLVWVLDGRPRYHVRSCGFLNGRPVESIPLSQAVEDGFTPCALCDPDTSVARTS</sequence>
<dbReference type="EMBL" id="CP097332">
    <property type="protein sequence ID" value="UQX87181.1"/>
    <property type="molecule type" value="Genomic_DNA"/>
</dbReference>
<reference evidence="1" key="2">
    <citation type="submission" date="2022-05" db="EMBL/GenBank/DDBJ databases">
        <authorList>
            <person name="Kim J.-S."/>
            <person name="Lee K."/>
            <person name="Suh M."/>
            <person name="Eom M."/>
            <person name="Kim J.-S."/>
            <person name="Kim D.-S."/>
            <person name="Ko S.-H."/>
            <person name="Shin Y."/>
            <person name="Lee J.-S."/>
        </authorList>
    </citation>
    <scope>NUCLEOTIDE SEQUENCE</scope>
    <source>
        <strain evidence="1">N237</strain>
    </source>
</reference>